<dbReference type="InterPro" id="IPR015424">
    <property type="entry name" value="PyrdxlP-dep_Trfase"/>
</dbReference>
<keyword evidence="2" id="KW-1185">Reference proteome</keyword>
<dbReference type="Pfam" id="PF00392">
    <property type="entry name" value="GntR"/>
    <property type="match status" value="1"/>
</dbReference>
<dbReference type="PANTHER" id="PTHR46577:SF2">
    <property type="entry name" value="TRANSCRIPTIONAL REGULATORY PROTEIN"/>
    <property type="match status" value="1"/>
</dbReference>
<dbReference type="Gene3D" id="1.10.10.10">
    <property type="entry name" value="Winged helix-like DNA-binding domain superfamily/Winged helix DNA-binding domain"/>
    <property type="match status" value="1"/>
</dbReference>
<dbReference type="SMART" id="SM00345">
    <property type="entry name" value="HTH_GNTR"/>
    <property type="match status" value="1"/>
</dbReference>
<dbReference type="EMBL" id="JBEVCJ010000002">
    <property type="protein sequence ID" value="MET1254084.1"/>
    <property type="molecule type" value="Genomic_DNA"/>
</dbReference>
<keyword evidence="1" id="KW-0032">Aminotransferase</keyword>
<dbReference type="InterPro" id="IPR000524">
    <property type="entry name" value="Tscrpt_reg_HTH_GntR"/>
</dbReference>
<protein>
    <submittedName>
        <fullName evidence="1">PLP-dependent aminotransferase family protein</fullName>
    </submittedName>
</protein>
<dbReference type="PANTHER" id="PTHR46577">
    <property type="entry name" value="HTH-TYPE TRANSCRIPTIONAL REGULATORY PROTEIN GABR"/>
    <property type="match status" value="1"/>
</dbReference>
<comment type="caution">
    <text evidence="1">The sequence shown here is derived from an EMBL/GenBank/DDBJ whole genome shotgun (WGS) entry which is preliminary data.</text>
</comment>
<dbReference type="SUPFAM" id="SSF46785">
    <property type="entry name" value="Winged helix' DNA-binding domain"/>
    <property type="match status" value="1"/>
</dbReference>
<sequence>MSSIIQKNSQQFLYQQVIELIEAMQSAGSLRAGDKLPSLRKLSQQLDVSIPTIKQAYIELERLGRVEARPKSGYFIRSGGFDISTPKKPKFISRPVPVRCQTLIEEAYDAVHSTNILPLGISHPVMACPADKNLARIMRRVLASAGPKVMAYGPMDGYLPLKRQVVQRYLERGVAARHEDLVITNGAQEALAIAVQCVAKPGDIVAVESPTYFGILELIENLGMMALEIPTCDEGLCLDDLVESLDKHDVKACLFSSLINNPTGAGLSDEKRQQLVEIVESRNIPLIEDDVYSELHFFDKDTIPMQAYSKKGLVITCSSFSKTAAPSYRIGWVLSNRIEQRAKGFKRAISCSSSLLNQWVINEYLRSGDFDRNIRRLRQILRTNKDRMRNLIAECFPPKTRVSDPKGGGVVWVELPVGCDSTALFHKAVEAGISITPGTLFSASGKYKRHTRISYGLPWTIEVEAAIEKLGQIAYQLLE</sequence>
<dbReference type="InterPro" id="IPR004839">
    <property type="entry name" value="Aminotransferase_I/II_large"/>
</dbReference>
<dbReference type="PROSITE" id="PS50949">
    <property type="entry name" value="HTH_GNTR"/>
    <property type="match status" value="1"/>
</dbReference>
<evidence type="ECO:0000313" key="2">
    <source>
        <dbReference type="Proteomes" id="UP001548189"/>
    </source>
</evidence>
<keyword evidence="1" id="KW-0808">Transferase</keyword>
<dbReference type="Pfam" id="PF00155">
    <property type="entry name" value="Aminotran_1_2"/>
    <property type="match status" value="1"/>
</dbReference>
<dbReference type="InterPro" id="IPR036390">
    <property type="entry name" value="WH_DNA-bd_sf"/>
</dbReference>
<evidence type="ECO:0000313" key="1">
    <source>
        <dbReference type="EMBL" id="MET1254084.1"/>
    </source>
</evidence>
<gene>
    <name evidence="1" type="ORF">ABVT43_02990</name>
</gene>
<dbReference type="Proteomes" id="UP001548189">
    <property type="component" value="Unassembled WGS sequence"/>
</dbReference>
<dbReference type="InterPro" id="IPR015422">
    <property type="entry name" value="PyrdxlP-dep_Trfase_small"/>
</dbReference>
<name>A0ABV2BQ57_9GAMM</name>
<organism evidence="1 2">
    <name type="scientific">Aliikangiella maris</name>
    <dbReference type="NCBI Taxonomy" id="3162458"/>
    <lineage>
        <taxon>Bacteria</taxon>
        <taxon>Pseudomonadati</taxon>
        <taxon>Pseudomonadota</taxon>
        <taxon>Gammaproteobacteria</taxon>
        <taxon>Oceanospirillales</taxon>
        <taxon>Pleioneaceae</taxon>
        <taxon>Aliikangiella</taxon>
    </lineage>
</organism>
<dbReference type="Gene3D" id="3.90.1150.10">
    <property type="entry name" value="Aspartate Aminotransferase, domain 1"/>
    <property type="match status" value="1"/>
</dbReference>
<dbReference type="InterPro" id="IPR036388">
    <property type="entry name" value="WH-like_DNA-bd_sf"/>
</dbReference>
<dbReference type="CDD" id="cd07377">
    <property type="entry name" value="WHTH_GntR"/>
    <property type="match status" value="1"/>
</dbReference>
<reference evidence="1 2" key="1">
    <citation type="submission" date="2024-06" db="EMBL/GenBank/DDBJ databases">
        <authorList>
            <person name="Li F."/>
        </authorList>
    </citation>
    <scope>NUCLEOTIDE SEQUENCE [LARGE SCALE GENOMIC DNA]</scope>
    <source>
        <strain evidence="1 2">GXAS 311</strain>
    </source>
</reference>
<proteinExistence type="predicted"/>
<dbReference type="GO" id="GO:0008483">
    <property type="term" value="F:transaminase activity"/>
    <property type="evidence" value="ECO:0007669"/>
    <property type="project" value="UniProtKB-KW"/>
</dbReference>
<dbReference type="InterPro" id="IPR015421">
    <property type="entry name" value="PyrdxlP-dep_Trfase_major"/>
</dbReference>
<dbReference type="SUPFAM" id="SSF53383">
    <property type="entry name" value="PLP-dependent transferases"/>
    <property type="match status" value="1"/>
</dbReference>
<accession>A0ABV2BQ57</accession>
<dbReference type="CDD" id="cd00609">
    <property type="entry name" value="AAT_like"/>
    <property type="match status" value="1"/>
</dbReference>
<dbReference type="InterPro" id="IPR051446">
    <property type="entry name" value="HTH_trans_reg/aminotransferase"/>
</dbReference>
<dbReference type="Gene3D" id="3.40.640.10">
    <property type="entry name" value="Type I PLP-dependent aspartate aminotransferase-like (Major domain)"/>
    <property type="match status" value="1"/>
</dbReference>